<evidence type="ECO:0000256" key="2">
    <source>
        <dbReference type="PROSITE-ProRule" id="PRU00708"/>
    </source>
</evidence>
<accession>B9S8X2</accession>
<dbReference type="GO" id="GO:0009507">
    <property type="term" value="C:chloroplast"/>
    <property type="evidence" value="ECO:0000318"/>
    <property type="project" value="GO_Central"/>
</dbReference>
<dbReference type="Pfam" id="PF01535">
    <property type="entry name" value="PPR"/>
    <property type="match status" value="1"/>
</dbReference>
<dbReference type="GO" id="GO:0031425">
    <property type="term" value="P:chloroplast RNA processing"/>
    <property type="evidence" value="ECO:0000318"/>
    <property type="project" value="GO_Central"/>
</dbReference>
<name>B9S8X2_RICCO</name>
<dbReference type="eggNOG" id="KOG4197">
    <property type="taxonomic scope" value="Eukaryota"/>
</dbReference>
<dbReference type="STRING" id="3988.B9S8X2"/>
<keyword evidence="1" id="KW-0677">Repeat</keyword>
<dbReference type="InterPro" id="IPR046848">
    <property type="entry name" value="E_motif"/>
</dbReference>
<dbReference type="GO" id="GO:0009451">
    <property type="term" value="P:RNA modification"/>
    <property type="evidence" value="ECO:0000318"/>
    <property type="project" value="GO_Central"/>
</dbReference>
<dbReference type="Pfam" id="PF13041">
    <property type="entry name" value="PPR_2"/>
    <property type="match status" value="1"/>
</dbReference>
<reference evidence="4" key="1">
    <citation type="journal article" date="2010" name="Nat. Biotechnol.">
        <title>Draft genome sequence of the oilseed species Ricinus communis.</title>
        <authorList>
            <person name="Chan A.P."/>
            <person name="Crabtree J."/>
            <person name="Zhao Q."/>
            <person name="Lorenzi H."/>
            <person name="Orvis J."/>
            <person name="Puiu D."/>
            <person name="Melake-Berhan A."/>
            <person name="Jones K.M."/>
            <person name="Redman J."/>
            <person name="Chen G."/>
            <person name="Cahoon E.B."/>
            <person name="Gedil M."/>
            <person name="Stanke M."/>
            <person name="Haas B.J."/>
            <person name="Wortman J.R."/>
            <person name="Fraser-Liggett C.M."/>
            <person name="Ravel J."/>
            <person name="Rabinowicz P.D."/>
        </authorList>
    </citation>
    <scope>NUCLEOTIDE SEQUENCE [LARGE SCALE GENOMIC DNA]</scope>
    <source>
        <strain evidence="4">cv. Hale</strain>
    </source>
</reference>
<dbReference type="InterPro" id="IPR046960">
    <property type="entry name" value="PPR_At4g14850-like_plant"/>
</dbReference>
<evidence type="ECO:0000313" key="3">
    <source>
        <dbReference type="EMBL" id="EEF39933.1"/>
    </source>
</evidence>
<dbReference type="GO" id="GO:0099402">
    <property type="term" value="P:plant organ development"/>
    <property type="evidence" value="ECO:0007669"/>
    <property type="project" value="UniProtKB-ARBA"/>
</dbReference>
<dbReference type="FunFam" id="1.25.40.10:FF:000158">
    <property type="entry name" value="pentatricopeptide repeat-containing protein At2g33680"/>
    <property type="match status" value="1"/>
</dbReference>
<dbReference type="PANTHER" id="PTHR47926">
    <property type="entry name" value="PENTATRICOPEPTIDE REPEAT-CONTAINING PROTEIN"/>
    <property type="match status" value="1"/>
</dbReference>
<dbReference type="InterPro" id="IPR011990">
    <property type="entry name" value="TPR-like_helical_dom_sf"/>
</dbReference>
<dbReference type="GO" id="GO:0003723">
    <property type="term" value="F:RNA binding"/>
    <property type="evidence" value="ECO:0007669"/>
    <property type="project" value="InterPro"/>
</dbReference>
<dbReference type="Gene3D" id="1.25.40.10">
    <property type="entry name" value="Tetratricopeptide repeat domain"/>
    <property type="match status" value="2"/>
</dbReference>
<dbReference type="PROSITE" id="PS51375">
    <property type="entry name" value="PPR"/>
    <property type="match status" value="1"/>
</dbReference>
<dbReference type="FunCoup" id="B9S8X2">
    <property type="interactions" value="677"/>
</dbReference>
<dbReference type="Pfam" id="PF20431">
    <property type="entry name" value="E_motif"/>
    <property type="match status" value="1"/>
</dbReference>
<dbReference type="Proteomes" id="UP000008311">
    <property type="component" value="Unassembled WGS sequence"/>
</dbReference>
<dbReference type="AlphaFoldDB" id="B9S8X2"/>
<dbReference type="PANTHER" id="PTHR47926:SF488">
    <property type="entry name" value="DYW DOMAIN-CONTAINING PROTEIN"/>
    <property type="match status" value="1"/>
</dbReference>
<proteinExistence type="predicted"/>
<protein>
    <submittedName>
        <fullName evidence="3">Pentatricopeptide repeat-containing protein, putative</fullName>
    </submittedName>
</protein>
<dbReference type="InterPro" id="IPR002885">
    <property type="entry name" value="PPR_rpt"/>
</dbReference>
<gene>
    <name evidence="3" type="ORF">RCOM_0836470</name>
</gene>
<sequence length="290" mass="32494">MYTECNDVDGTRRVFDKILEPCVISYNAIIMIYARSNRPNEALALFRKLQAKKLKPTDVIMLSVLLSCAFLGALDLGKWVNEYVKKNGFDKYVKVNTALISMYAKCGSLDDAISAFQNMRVKHTETCHTGLVDEGLGYFYSMSDSYGIMPRIKHYGCTVDLLSRAGHLDEAYKFVDGLPIKPIPILWRTLLSACSSHGNLELGKQVLERIFELDDSHGGDYVILSNMCARAGKWEDVDSLRKLMIDRGAVKIPGCSLIEVNSVVHEFFSGEGVQYVSITIHEALDELVEE</sequence>
<feature type="repeat" description="PPR" evidence="2">
    <location>
        <begin position="22"/>
        <end position="56"/>
    </location>
</feature>
<dbReference type="InParanoid" id="B9S8X2"/>
<dbReference type="NCBIfam" id="TIGR00756">
    <property type="entry name" value="PPR"/>
    <property type="match status" value="2"/>
</dbReference>
<evidence type="ECO:0000313" key="4">
    <source>
        <dbReference type="Proteomes" id="UP000008311"/>
    </source>
</evidence>
<evidence type="ECO:0000256" key="1">
    <source>
        <dbReference type="ARBA" id="ARBA00022737"/>
    </source>
</evidence>
<keyword evidence="4" id="KW-1185">Reference proteome</keyword>
<organism evidence="3 4">
    <name type="scientific">Ricinus communis</name>
    <name type="common">Castor bean</name>
    <dbReference type="NCBI Taxonomy" id="3988"/>
    <lineage>
        <taxon>Eukaryota</taxon>
        <taxon>Viridiplantae</taxon>
        <taxon>Streptophyta</taxon>
        <taxon>Embryophyta</taxon>
        <taxon>Tracheophyta</taxon>
        <taxon>Spermatophyta</taxon>
        <taxon>Magnoliopsida</taxon>
        <taxon>eudicotyledons</taxon>
        <taxon>Gunneridae</taxon>
        <taxon>Pentapetalae</taxon>
        <taxon>rosids</taxon>
        <taxon>fabids</taxon>
        <taxon>Malpighiales</taxon>
        <taxon>Euphorbiaceae</taxon>
        <taxon>Acalyphoideae</taxon>
        <taxon>Acalypheae</taxon>
        <taxon>Ricinus</taxon>
    </lineage>
</organism>
<dbReference type="EMBL" id="EQ973893">
    <property type="protein sequence ID" value="EEF39933.1"/>
    <property type="molecule type" value="Genomic_DNA"/>
</dbReference>